<comment type="caution">
    <text evidence="1">The sequence shown here is derived from an EMBL/GenBank/DDBJ whole genome shotgun (WGS) entry which is preliminary data.</text>
</comment>
<proteinExistence type="predicted"/>
<protein>
    <submittedName>
        <fullName evidence="1">Uncharacterized protein</fullName>
    </submittedName>
</protein>
<dbReference type="PATRIC" id="fig|45067.4.peg.162"/>
<dbReference type="RefSeq" id="WP_028374357.1">
    <property type="nucleotide sequence ID" value="NZ_CAAAJD010000007.1"/>
</dbReference>
<accession>A0A0W0VZI8</accession>
<organism evidence="1 2">
    <name type="scientific">Legionella lansingensis</name>
    <dbReference type="NCBI Taxonomy" id="45067"/>
    <lineage>
        <taxon>Bacteria</taxon>
        <taxon>Pseudomonadati</taxon>
        <taxon>Pseudomonadota</taxon>
        <taxon>Gammaproteobacteria</taxon>
        <taxon>Legionellales</taxon>
        <taxon>Legionellaceae</taxon>
        <taxon>Legionella</taxon>
    </lineage>
</organism>
<dbReference type="OrthoDB" id="5639827at2"/>
<keyword evidence="2" id="KW-1185">Reference proteome</keyword>
<evidence type="ECO:0000313" key="2">
    <source>
        <dbReference type="Proteomes" id="UP000054869"/>
    </source>
</evidence>
<dbReference type="EMBL" id="LNYI01000004">
    <property type="protein sequence ID" value="KTD25411.1"/>
    <property type="molecule type" value="Genomic_DNA"/>
</dbReference>
<gene>
    <name evidence="1" type="ORF">Llan_0157</name>
</gene>
<reference evidence="1 2" key="1">
    <citation type="submission" date="2015-11" db="EMBL/GenBank/DDBJ databases">
        <title>Genomic analysis of 38 Legionella species identifies large and diverse effector repertoires.</title>
        <authorList>
            <person name="Burstein D."/>
            <person name="Amaro F."/>
            <person name="Zusman T."/>
            <person name="Lifshitz Z."/>
            <person name="Cohen O."/>
            <person name="Gilbert J.A."/>
            <person name="Pupko T."/>
            <person name="Shuman H.A."/>
            <person name="Segal G."/>
        </authorList>
    </citation>
    <scope>NUCLEOTIDE SEQUENCE [LARGE SCALE GENOMIC DNA]</scope>
    <source>
        <strain evidence="1 2">ATCC 49751</strain>
    </source>
</reference>
<dbReference type="Proteomes" id="UP000054869">
    <property type="component" value="Unassembled WGS sequence"/>
</dbReference>
<sequence>MEVKKNFLLGASILIPLMYSNNSFAEFYKQIVFNYVNTANNQVMTQEECKKIMTPLYLNYKDKCLADKICHDIQVSPEKGSGQKLNNYKIVRAAPTVKENIDVFDAEAQQSFDFKGEKINTTLSEIVYLDSKTETSIGYWSNKYCWGSLYSKHISPDTYKKMAGQ</sequence>
<dbReference type="AlphaFoldDB" id="A0A0W0VZI8"/>
<name>A0A0W0VZI8_9GAMM</name>
<evidence type="ECO:0000313" key="1">
    <source>
        <dbReference type="EMBL" id="KTD25411.1"/>
    </source>
</evidence>